<gene>
    <name evidence="2" type="ORF">RFI_30767</name>
</gene>
<protein>
    <submittedName>
        <fullName evidence="2">Uncharacterized protein</fullName>
    </submittedName>
</protein>
<evidence type="ECO:0000313" key="2">
    <source>
        <dbReference type="EMBL" id="ETO06625.1"/>
    </source>
</evidence>
<evidence type="ECO:0000256" key="1">
    <source>
        <dbReference type="SAM" id="Phobius"/>
    </source>
</evidence>
<keyword evidence="1" id="KW-0812">Transmembrane</keyword>
<dbReference type="AlphaFoldDB" id="X6M0W9"/>
<comment type="caution">
    <text evidence="2">The sequence shown here is derived from an EMBL/GenBank/DDBJ whole genome shotgun (WGS) entry which is preliminary data.</text>
</comment>
<sequence length="120" mass="14502">MNNPLEIKNKNFDELQKDVIVTKCIQKKERVFYYYLLGWKKPTKDFFIDNGKKFDSGFMFSIVKIIISVIVFTTINIRMYFHKYKFTLHLKKLENFIIIKIIKPTTVNFSFQKFTKLIKD</sequence>
<proteinExistence type="predicted"/>
<evidence type="ECO:0000313" key="3">
    <source>
        <dbReference type="Proteomes" id="UP000023152"/>
    </source>
</evidence>
<reference evidence="2 3" key="1">
    <citation type="journal article" date="2013" name="Curr. Biol.">
        <title>The Genome of the Foraminiferan Reticulomyxa filosa.</title>
        <authorList>
            <person name="Glockner G."/>
            <person name="Hulsmann N."/>
            <person name="Schleicher M."/>
            <person name="Noegel A.A."/>
            <person name="Eichinger L."/>
            <person name="Gallinger C."/>
            <person name="Pawlowski J."/>
            <person name="Sierra R."/>
            <person name="Euteneuer U."/>
            <person name="Pillet L."/>
            <person name="Moustafa A."/>
            <person name="Platzer M."/>
            <person name="Groth M."/>
            <person name="Szafranski K."/>
            <person name="Schliwa M."/>
        </authorList>
    </citation>
    <scope>NUCLEOTIDE SEQUENCE [LARGE SCALE GENOMIC DNA]</scope>
</reference>
<organism evidence="2 3">
    <name type="scientific">Reticulomyxa filosa</name>
    <dbReference type="NCBI Taxonomy" id="46433"/>
    <lineage>
        <taxon>Eukaryota</taxon>
        <taxon>Sar</taxon>
        <taxon>Rhizaria</taxon>
        <taxon>Retaria</taxon>
        <taxon>Foraminifera</taxon>
        <taxon>Monothalamids</taxon>
        <taxon>Reticulomyxidae</taxon>
        <taxon>Reticulomyxa</taxon>
    </lineage>
</organism>
<dbReference type="Proteomes" id="UP000023152">
    <property type="component" value="Unassembled WGS sequence"/>
</dbReference>
<name>X6M0W9_RETFI</name>
<keyword evidence="3" id="KW-1185">Reference proteome</keyword>
<dbReference type="EMBL" id="ASPP01026957">
    <property type="protein sequence ID" value="ETO06625.1"/>
    <property type="molecule type" value="Genomic_DNA"/>
</dbReference>
<feature type="transmembrane region" description="Helical" evidence="1">
    <location>
        <begin position="58"/>
        <end position="81"/>
    </location>
</feature>
<keyword evidence="1" id="KW-0472">Membrane</keyword>
<accession>X6M0W9</accession>
<keyword evidence="1" id="KW-1133">Transmembrane helix</keyword>